<reference evidence="2 3" key="1">
    <citation type="submission" date="2018-11" db="EMBL/GenBank/DDBJ databases">
        <title>Genome sequencing and assembly of Anaerosphaera sp. nov., GS7-6-2.</title>
        <authorList>
            <person name="Rettenmaier R."/>
            <person name="Liebl W."/>
            <person name="Zverlov V."/>
        </authorList>
    </citation>
    <scope>NUCLEOTIDE SEQUENCE [LARGE SCALE GENOMIC DNA]</scope>
    <source>
        <strain evidence="2 3">GS7-6-2</strain>
    </source>
</reference>
<evidence type="ECO:0000313" key="3">
    <source>
        <dbReference type="Proteomes" id="UP000288812"/>
    </source>
</evidence>
<protein>
    <submittedName>
        <fullName evidence="2">GNAT family N-acetyltransferase</fullName>
    </submittedName>
</protein>
<dbReference type="EMBL" id="RLIH01000011">
    <property type="protein sequence ID" value="RVU54335.1"/>
    <property type="molecule type" value="Genomic_DNA"/>
</dbReference>
<dbReference type="AlphaFoldDB" id="A0A437S5M5"/>
<feature type="domain" description="N-acetyltransferase" evidence="1">
    <location>
        <begin position="2"/>
        <end position="139"/>
    </location>
</feature>
<name>A0A437S5M5_9FIRM</name>
<gene>
    <name evidence="2" type="ORF">EF514_07770</name>
</gene>
<dbReference type="Gene3D" id="3.40.630.30">
    <property type="match status" value="1"/>
</dbReference>
<dbReference type="GO" id="GO:0016747">
    <property type="term" value="F:acyltransferase activity, transferring groups other than amino-acyl groups"/>
    <property type="evidence" value="ECO:0007669"/>
    <property type="project" value="InterPro"/>
</dbReference>
<dbReference type="InterPro" id="IPR016181">
    <property type="entry name" value="Acyl_CoA_acyltransferase"/>
</dbReference>
<keyword evidence="2" id="KW-0808">Transferase</keyword>
<evidence type="ECO:0000259" key="1">
    <source>
        <dbReference type="PROSITE" id="PS51186"/>
    </source>
</evidence>
<sequence length="139" mass="16687">MFEIKYSTEADKTFWFSLDTHISNEEFLLKVRDKRSYIIYNNSKPIGIMRYNLFWDNIPFLTLICLDKFHLRKGFGKQALLFWEKEMRELGYKLVVTSTQIDEDAQHFYRKLGYVEKGSLSFDNTPLEQAMEVFFLKNL</sequence>
<dbReference type="CDD" id="cd04301">
    <property type="entry name" value="NAT_SF"/>
    <property type="match status" value="1"/>
</dbReference>
<dbReference type="Proteomes" id="UP000288812">
    <property type="component" value="Unassembled WGS sequence"/>
</dbReference>
<comment type="caution">
    <text evidence="2">The sequence shown here is derived from an EMBL/GenBank/DDBJ whole genome shotgun (WGS) entry which is preliminary data.</text>
</comment>
<dbReference type="Pfam" id="PF00583">
    <property type="entry name" value="Acetyltransf_1"/>
    <property type="match status" value="1"/>
</dbReference>
<dbReference type="InterPro" id="IPR000182">
    <property type="entry name" value="GNAT_dom"/>
</dbReference>
<dbReference type="RefSeq" id="WP_127724867.1">
    <property type="nucleotide sequence ID" value="NZ_RLIH01000011.1"/>
</dbReference>
<accession>A0A437S5M5</accession>
<proteinExistence type="predicted"/>
<dbReference type="PROSITE" id="PS51186">
    <property type="entry name" value="GNAT"/>
    <property type="match status" value="1"/>
</dbReference>
<organism evidence="2 3">
    <name type="scientific">Anaerosphaera multitolerans</name>
    <dbReference type="NCBI Taxonomy" id="2487351"/>
    <lineage>
        <taxon>Bacteria</taxon>
        <taxon>Bacillati</taxon>
        <taxon>Bacillota</taxon>
        <taxon>Tissierellia</taxon>
        <taxon>Tissierellales</taxon>
        <taxon>Peptoniphilaceae</taxon>
        <taxon>Anaerosphaera</taxon>
    </lineage>
</organism>
<evidence type="ECO:0000313" key="2">
    <source>
        <dbReference type="EMBL" id="RVU54335.1"/>
    </source>
</evidence>
<dbReference type="SUPFAM" id="SSF55729">
    <property type="entry name" value="Acyl-CoA N-acyltransferases (Nat)"/>
    <property type="match status" value="1"/>
</dbReference>
<dbReference type="OrthoDB" id="2611698at2"/>
<keyword evidence="3" id="KW-1185">Reference proteome</keyword>